<gene>
    <name evidence="1" type="ORF">MNBD_GAMMA20-338</name>
</gene>
<name>A0A3B1B8K3_9ZZZZ</name>
<dbReference type="AlphaFoldDB" id="A0A3B1B8K3"/>
<proteinExistence type="predicted"/>
<evidence type="ECO:0000313" key="1">
    <source>
        <dbReference type="EMBL" id="VAX02645.1"/>
    </source>
</evidence>
<accession>A0A3B1B8K3</accession>
<reference evidence="1" key="1">
    <citation type="submission" date="2018-06" db="EMBL/GenBank/DDBJ databases">
        <authorList>
            <person name="Zhirakovskaya E."/>
        </authorList>
    </citation>
    <scope>NUCLEOTIDE SEQUENCE</scope>
</reference>
<protein>
    <submittedName>
        <fullName evidence="1">Uncharacterized protein</fullName>
    </submittedName>
</protein>
<organism evidence="1">
    <name type="scientific">hydrothermal vent metagenome</name>
    <dbReference type="NCBI Taxonomy" id="652676"/>
    <lineage>
        <taxon>unclassified sequences</taxon>
        <taxon>metagenomes</taxon>
        <taxon>ecological metagenomes</taxon>
    </lineage>
</organism>
<sequence length="180" mass="20206">MASESLSWFVRGITMTRPIKTLLFSMLLIGCAANADHSKEIVANLKSEGRSYYNQLILNQKYDDILDKIESGDATLIRGAYLLLPWVDAATSTSLKYSLSRALTKKPDAVMSLVPKYFSVADICTIPYIEESIKVELNHINLSIRALEHALNGDHPIHYSECLDIYKKLKKNIIKSSNGR</sequence>
<dbReference type="EMBL" id="UOFU01000281">
    <property type="protein sequence ID" value="VAX02645.1"/>
    <property type="molecule type" value="Genomic_DNA"/>
</dbReference>